<accession>A0ABR0TJS0</accession>
<comment type="caution">
    <text evidence="2">The sequence shown here is derived from an EMBL/GenBank/DDBJ whole genome shotgun (WGS) entry which is preliminary data.</text>
</comment>
<feature type="region of interest" description="Disordered" evidence="1">
    <location>
        <begin position="237"/>
        <end position="285"/>
    </location>
</feature>
<reference evidence="2 3" key="1">
    <citation type="submission" date="2023-11" db="EMBL/GenBank/DDBJ databases">
        <title>Draft genome sequence and annotation of the polyextremotolerant black yeast-like fungus Aureobasidium pullulans NRRL 62042.</title>
        <authorList>
            <person name="Dielentheis-Frenken M.R.E."/>
            <person name="Wibberg D."/>
            <person name="Blank L.M."/>
            <person name="Tiso T."/>
        </authorList>
    </citation>
    <scope>NUCLEOTIDE SEQUENCE [LARGE SCALE GENOMIC DNA]</scope>
    <source>
        <strain evidence="2 3">NRRL 62042</strain>
    </source>
</reference>
<keyword evidence="3" id="KW-1185">Reference proteome</keyword>
<proteinExistence type="predicted"/>
<feature type="compositionally biased region" description="Polar residues" evidence="1">
    <location>
        <begin position="268"/>
        <end position="277"/>
    </location>
</feature>
<protein>
    <recommendedName>
        <fullName evidence="4">BTB domain-containing protein</fullName>
    </recommendedName>
</protein>
<gene>
    <name evidence="2" type="ORF">QM012_008529</name>
</gene>
<dbReference type="Proteomes" id="UP001341245">
    <property type="component" value="Unassembled WGS sequence"/>
</dbReference>
<sequence>MAAPHDWFSHIWTEQTLMRLIGSSQQQVEIRTSERMPQSFMVPLSLLQHYCPKLRPSPTGQTFVLETSRPVLTLFFGWLYTGKVDSSDWHDLTELYFLGNAVESIALKRSTITQLQKACRNDQGNNTELFHYEHISVIEEMDDVGVNDDPSNYPKSSLFFMRLFQRSFREQKEPDDCLCCHDYCRYHDHESEAERLATCGASSLISNPSDPAPLGVPVNAPVNVPVRDPSDVVKPESVVRKARKSKGPVRTSLKKALASGIDDDSSYEARTTASRSGTPKGKATGDTWLTVQSRAPADYPAEYHGLLTSLPQVQSIRPSNWLEIGVEAEGVDQLPKPDRIIAAAMSWNAEDYAQTKCTFFNQYDAAITDRQNWLKTLRFGGSKSKEKAERLLAMWESLGWLKSPETITNNRLQHPNALEPASEPPGMTNSETTRPRISFGAKWSEEEKNAVAQIMKSINADESCARLSVKQRVRICNKRLESSYGYYRTDRAVEVQWYRTQEELAGATTAETNSQVISDDSFNSEDKDFVEDTGKRPGLWSSQEQEEMLEIMDALERTAAHKDTTINQRAEICRLRLKARFGTDRTPVAIAVRYRILRRSREANQDGDMESAVDDSAIDGTMPILLKTPLTTARDDRTGSAVLNTSESMSKTRWTEQEDKTMIELFKTNRGGS</sequence>
<name>A0ABR0TJS0_AURPU</name>
<evidence type="ECO:0000256" key="1">
    <source>
        <dbReference type="SAM" id="MobiDB-lite"/>
    </source>
</evidence>
<evidence type="ECO:0000313" key="3">
    <source>
        <dbReference type="Proteomes" id="UP001341245"/>
    </source>
</evidence>
<evidence type="ECO:0000313" key="2">
    <source>
        <dbReference type="EMBL" id="KAK6004667.1"/>
    </source>
</evidence>
<organism evidence="2 3">
    <name type="scientific">Aureobasidium pullulans</name>
    <name type="common">Black yeast</name>
    <name type="synonym">Pullularia pullulans</name>
    <dbReference type="NCBI Taxonomy" id="5580"/>
    <lineage>
        <taxon>Eukaryota</taxon>
        <taxon>Fungi</taxon>
        <taxon>Dikarya</taxon>
        <taxon>Ascomycota</taxon>
        <taxon>Pezizomycotina</taxon>
        <taxon>Dothideomycetes</taxon>
        <taxon>Dothideomycetidae</taxon>
        <taxon>Dothideales</taxon>
        <taxon>Saccotheciaceae</taxon>
        <taxon>Aureobasidium</taxon>
    </lineage>
</organism>
<evidence type="ECO:0008006" key="4">
    <source>
        <dbReference type="Google" id="ProtNLM"/>
    </source>
</evidence>
<dbReference type="EMBL" id="JASGXD010000007">
    <property type="protein sequence ID" value="KAK6004667.1"/>
    <property type="molecule type" value="Genomic_DNA"/>
</dbReference>